<sequence>MGGTIAPPAGTGILTYGKDDLATARLLLNDNYALSSQVAVIGDVGATLVLVLGSVLGSIWKVKSVNCLVETLRSPEQRRVVVVVRSRKGHGRPTKARGLVEASCDMLNASLMDSDV</sequence>
<reference evidence="1 2" key="1">
    <citation type="journal article" date="2024" name="G3 (Bethesda)">
        <title>Genome assembly of Hibiscus sabdariffa L. provides insights into metabolisms of medicinal natural products.</title>
        <authorList>
            <person name="Kim T."/>
        </authorList>
    </citation>
    <scope>NUCLEOTIDE SEQUENCE [LARGE SCALE GENOMIC DNA]</scope>
    <source>
        <strain evidence="1">TK-2024</strain>
        <tissue evidence="1">Old leaves</tissue>
    </source>
</reference>
<keyword evidence="2" id="KW-1185">Reference proteome</keyword>
<evidence type="ECO:0000313" key="1">
    <source>
        <dbReference type="EMBL" id="KAK9033689.1"/>
    </source>
</evidence>
<dbReference type="Proteomes" id="UP001396334">
    <property type="component" value="Unassembled WGS sequence"/>
</dbReference>
<proteinExistence type="predicted"/>
<accession>A0ABR2T8C8</accession>
<organism evidence="1 2">
    <name type="scientific">Hibiscus sabdariffa</name>
    <name type="common">roselle</name>
    <dbReference type="NCBI Taxonomy" id="183260"/>
    <lineage>
        <taxon>Eukaryota</taxon>
        <taxon>Viridiplantae</taxon>
        <taxon>Streptophyta</taxon>
        <taxon>Embryophyta</taxon>
        <taxon>Tracheophyta</taxon>
        <taxon>Spermatophyta</taxon>
        <taxon>Magnoliopsida</taxon>
        <taxon>eudicotyledons</taxon>
        <taxon>Gunneridae</taxon>
        <taxon>Pentapetalae</taxon>
        <taxon>rosids</taxon>
        <taxon>malvids</taxon>
        <taxon>Malvales</taxon>
        <taxon>Malvaceae</taxon>
        <taxon>Malvoideae</taxon>
        <taxon>Hibiscus</taxon>
    </lineage>
</organism>
<gene>
    <name evidence="1" type="ORF">V6N11_049875</name>
</gene>
<name>A0ABR2T8C8_9ROSI</name>
<dbReference type="EMBL" id="JBBPBN010000007">
    <property type="protein sequence ID" value="KAK9033689.1"/>
    <property type="molecule type" value="Genomic_DNA"/>
</dbReference>
<comment type="caution">
    <text evidence="1">The sequence shown here is derived from an EMBL/GenBank/DDBJ whole genome shotgun (WGS) entry which is preliminary data.</text>
</comment>
<protein>
    <submittedName>
        <fullName evidence="1">Uncharacterized protein</fullName>
    </submittedName>
</protein>
<evidence type="ECO:0000313" key="2">
    <source>
        <dbReference type="Proteomes" id="UP001396334"/>
    </source>
</evidence>